<keyword evidence="5 8" id="KW-0472">Membrane</keyword>
<evidence type="ECO:0000256" key="4">
    <source>
        <dbReference type="ARBA" id="ARBA00022989"/>
    </source>
</evidence>
<dbReference type="AlphaFoldDB" id="A0A226DA55"/>
<keyword evidence="2" id="KW-1003">Cell membrane</keyword>
<sequence>MCKLIIFLKTCISSVSAIVFQGVQQNSNNYQPLQISLHGLLNNLENCDIQILYEGILSYDIIQDISINLPRTVVFIYHLNQIPQNYKNLTFPLEISLVRVAKYKIDIFIPSNSILDTSSNWLLFAEKYVLQNRNDPAGWVSSSAREYQIVVVNRNVDRVQDNVEVLNSLRNCWPVSNLALVFRGRGGFEALCIAESTLECYTVQNNVMEMFRKFPKIKEVWRIRRLDYTDIVWNSASRLDVVGTQISATNPFGRQRNDSIDQHMAQVVFAKSNATLTYCPSCIVKTHARTSWMVLQPFSASLQRELRVTTGVPGYQFLTCYAERWVSFAFYIAPFQPIVWIGVLLNVLLVIVGITLFKTYWLLDKSSFSPSLLVLGSIFEEPLRIPKQLEKTTFFKLTFASWSLAVILLTNCYNGLMITELNSPLRGRSPEKFMDLVCDKNYPGRNDTLRKTELFKISLAHLEETMGNVESSSGNYKKYQTDECYRLLSTPQIQFDTPYYDFNSYLLEWFFTVMYQIGADVSLQTYVKLDLFSPRHANRPTRVWAPSRGNRYDVKVADALIESEITKCDKSVYIAKSNIIKAEYEYLAKKYYWIKFQKGSDTFSPDPVGWVFDNVGNSRVPRNFQGLIESGIYARLEEEIMARKFKLREIRVGTRVQESTQSSKGDSIVTVFVLYAVLIGLSVIKFGIEVLRSTYCEGRLSNKY</sequence>
<keyword evidence="9" id="KW-0732">Signal</keyword>
<feature type="chain" id="PRO_5013370753" evidence="9">
    <location>
        <begin position="18"/>
        <end position="704"/>
    </location>
</feature>
<evidence type="ECO:0000256" key="3">
    <source>
        <dbReference type="ARBA" id="ARBA00022692"/>
    </source>
</evidence>
<comment type="subcellular location">
    <subcellularLocation>
        <location evidence="1">Cell membrane</location>
        <topology evidence="1">Multi-pass membrane protein</topology>
    </subcellularLocation>
</comment>
<dbReference type="EMBL" id="LNIX01000026">
    <property type="protein sequence ID" value="OXA42435.1"/>
    <property type="molecule type" value="Genomic_DNA"/>
</dbReference>
<dbReference type="GO" id="GO:0005886">
    <property type="term" value="C:plasma membrane"/>
    <property type="evidence" value="ECO:0007669"/>
    <property type="project" value="UniProtKB-SubCell"/>
</dbReference>
<evidence type="ECO:0000256" key="1">
    <source>
        <dbReference type="ARBA" id="ARBA00004651"/>
    </source>
</evidence>
<reference evidence="10 11" key="1">
    <citation type="submission" date="2015-12" db="EMBL/GenBank/DDBJ databases">
        <title>The genome of Folsomia candida.</title>
        <authorList>
            <person name="Faddeeva A."/>
            <person name="Derks M.F."/>
            <person name="Anvar Y."/>
            <person name="Smit S."/>
            <person name="Van Straalen N."/>
            <person name="Roelofs D."/>
        </authorList>
    </citation>
    <scope>NUCLEOTIDE SEQUENCE [LARGE SCALE GENOMIC DNA]</scope>
    <source>
        <strain evidence="10 11">VU population</strain>
        <tissue evidence="10">Whole body</tissue>
    </source>
</reference>
<evidence type="ECO:0000313" key="11">
    <source>
        <dbReference type="Proteomes" id="UP000198287"/>
    </source>
</evidence>
<keyword evidence="4 8" id="KW-1133">Transmembrane helix</keyword>
<proteinExistence type="predicted"/>
<name>A0A226DA55_FOLCA</name>
<feature type="transmembrane region" description="Helical" evidence="8">
    <location>
        <begin position="668"/>
        <end position="688"/>
    </location>
</feature>
<dbReference type="OrthoDB" id="8299140at2759"/>
<feature type="signal peptide" evidence="9">
    <location>
        <begin position="1"/>
        <end position="17"/>
    </location>
</feature>
<evidence type="ECO:0000313" key="10">
    <source>
        <dbReference type="EMBL" id="OXA42435.1"/>
    </source>
</evidence>
<keyword evidence="6" id="KW-0675">Receptor</keyword>
<gene>
    <name evidence="10" type="ORF">Fcan01_22932</name>
</gene>
<evidence type="ECO:0000256" key="9">
    <source>
        <dbReference type="SAM" id="SignalP"/>
    </source>
</evidence>
<evidence type="ECO:0000256" key="2">
    <source>
        <dbReference type="ARBA" id="ARBA00022475"/>
    </source>
</evidence>
<organism evidence="10 11">
    <name type="scientific">Folsomia candida</name>
    <name type="common">Springtail</name>
    <dbReference type="NCBI Taxonomy" id="158441"/>
    <lineage>
        <taxon>Eukaryota</taxon>
        <taxon>Metazoa</taxon>
        <taxon>Ecdysozoa</taxon>
        <taxon>Arthropoda</taxon>
        <taxon>Hexapoda</taxon>
        <taxon>Collembola</taxon>
        <taxon>Entomobryomorpha</taxon>
        <taxon>Isotomoidea</taxon>
        <taxon>Isotomidae</taxon>
        <taxon>Proisotominae</taxon>
        <taxon>Folsomia</taxon>
    </lineage>
</organism>
<evidence type="ECO:0000256" key="5">
    <source>
        <dbReference type="ARBA" id="ARBA00023136"/>
    </source>
</evidence>
<keyword evidence="3 8" id="KW-0812">Transmembrane</keyword>
<dbReference type="InterPro" id="IPR052192">
    <property type="entry name" value="Insect_Ionotropic_Sensory_Rcpt"/>
</dbReference>
<keyword evidence="7" id="KW-0325">Glycoprotein</keyword>
<dbReference type="PANTHER" id="PTHR42643:SF24">
    <property type="entry name" value="IONOTROPIC RECEPTOR 60A"/>
    <property type="match status" value="1"/>
</dbReference>
<dbReference type="Proteomes" id="UP000198287">
    <property type="component" value="Unassembled WGS sequence"/>
</dbReference>
<keyword evidence="11" id="KW-1185">Reference proteome</keyword>
<dbReference type="PANTHER" id="PTHR42643">
    <property type="entry name" value="IONOTROPIC RECEPTOR 20A-RELATED"/>
    <property type="match status" value="1"/>
</dbReference>
<feature type="transmembrane region" description="Helical" evidence="8">
    <location>
        <begin position="338"/>
        <end position="363"/>
    </location>
</feature>
<protein>
    <submittedName>
        <fullName evidence="10">X-linked retinitis pigmentosa GTPase regulator</fullName>
    </submittedName>
</protein>
<feature type="transmembrane region" description="Helical" evidence="8">
    <location>
        <begin position="394"/>
        <end position="416"/>
    </location>
</feature>
<accession>A0A226DA55</accession>
<evidence type="ECO:0000256" key="7">
    <source>
        <dbReference type="ARBA" id="ARBA00023180"/>
    </source>
</evidence>
<comment type="caution">
    <text evidence="10">The sequence shown here is derived from an EMBL/GenBank/DDBJ whole genome shotgun (WGS) entry which is preliminary data.</text>
</comment>
<evidence type="ECO:0000256" key="8">
    <source>
        <dbReference type="SAM" id="Phobius"/>
    </source>
</evidence>
<evidence type="ECO:0000256" key="6">
    <source>
        <dbReference type="ARBA" id="ARBA00023170"/>
    </source>
</evidence>